<dbReference type="Proteomes" id="UP000436088">
    <property type="component" value="Unassembled WGS sequence"/>
</dbReference>
<organism evidence="1 2">
    <name type="scientific">Hibiscus syriacus</name>
    <name type="common">Rose of Sharon</name>
    <dbReference type="NCBI Taxonomy" id="106335"/>
    <lineage>
        <taxon>Eukaryota</taxon>
        <taxon>Viridiplantae</taxon>
        <taxon>Streptophyta</taxon>
        <taxon>Embryophyta</taxon>
        <taxon>Tracheophyta</taxon>
        <taxon>Spermatophyta</taxon>
        <taxon>Magnoliopsida</taxon>
        <taxon>eudicotyledons</taxon>
        <taxon>Gunneridae</taxon>
        <taxon>Pentapetalae</taxon>
        <taxon>rosids</taxon>
        <taxon>malvids</taxon>
        <taxon>Malvales</taxon>
        <taxon>Malvaceae</taxon>
        <taxon>Malvoideae</taxon>
        <taxon>Hibiscus</taxon>
    </lineage>
</organism>
<keyword evidence="2" id="KW-1185">Reference proteome</keyword>
<proteinExistence type="predicted"/>
<dbReference type="GO" id="GO:0016301">
    <property type="term" value="F:kinase activity"/>
    <property type="evidence" value="ECO:0007669"/>
    <property type="project" value="UniProtKB-KW"/>
</dbReference>
<evidence type="ECO:0000313" key="1">
    <source>
        <dbReference type="EMBL" id="KAE8657542.1"/>
    </source>
</evidence>
<comment type="caution">
    <text evidence="1">The sequence shown here is derived from an EMBL/GenBank/DDBJ whole genome shotgun (WGS) entry which is preliminary data.</text>
</comment>
<keyword evidence="1" id="KW-0808">Transferase</keyword>
<accession>A0A6A2WFK8</accession>
<dbReference type="PANTHER" id="PTHR33265">
    <property type="entry name" value="AVR9/CF-9 RAPIDLY ELICITED PROTEIN-RELATED"/>
    <property type="match status" value="1"/>
</dbReference>
<sequence length="225" mass="25677">MMKKGILSKPKFLVHLHKLLKRGKIASSKATANILMFYHHHHHQVSSLSFKPSRAVREYEFSCSNTPNYIFPFNLPNKKKTGINNYYHYFFACTHAPRTYDDDIAAANAFKVVLEMLNDENDDNNNVIGAVVAASPMLPDFGQTPLVRQLRVTDSPFPLSDADEGNDNVDKAADDFIIRFYKDLKLQNKGMLTSVNNFHVWGFFAVDITNKWENYVKINVFVIVG</sequence>
<dbReference type="InterPro" id="IPR008480">
    <property type="entry name" value="DUF761_pln"/>
</dbReference>
<evidence type="ECO:0000313" key="2">
    <source>
        <dbReference type="Proteomes" id="UP000436088"/>
    </source>
</evidence>
<dbReference type="PANTHER" id="PTHR33265:SF58">
    <property type="entry name" value="RAPIDLY ELICITED PROTEIN 146, PUTATIVE-RELATED"/>
    <property type="match status" value="1"/>
</dbReference>
<dbReference type="AlphaFoldDB" id="A0A6A2WFK8"/>
<protein>
    <submittedName>
        <fullName evidence="1">Casein kinase I protein isoform 1</fullName>
    </submittedName>
</protein>
<name>A0A6A2WFK8_HIBSY</name>
<keyword evidence="1" id="KW-0418">Kinase</keyword>
<dbReference type="Pfam" id="PF05553">
    <property type="entry name" value="DUF761"/>
    <property type="match status" value="1"/>
</dbReference>
<gene>
    <name evidence="1" type="ORF">F3Y22_tig00116989pilonHSYRG00170</name>
</gene>
<dbReference type="EMBL" id="VEPZ02001757">
    <property type="protein sequence ID" value="KAE8657542.1"/>
    <property type="molecule type" value="Genomic_DNA"/>
</dbReference>
<reference evidence="1" key="1">
    <citation type="submission" date="2019-09" db="EMBL/GenBank/DDBJ databases">
        <title>Draft genome information of white flower Hibiscus syriacus.</title>
        <authorList>
            <person name="Kim Y.-M."/>
        </authorList>
    </citation>
    <scope>NUCLEOTIDE SEQUENCE [LARGE SCALE GENOMIC DNA]</scope>
    <source>
        <strain evidence="1">YM2019G1</strain>
    </source>
</reference>